<evidence type="ECO:0000313" key="3">
    <source>
        <dbReference type="Proteomes" id="UP001230504"/>
    </source>
</evidence>
<reference evidence="2" key="1">
    <citation type="submission" date="2021-06" db="EMBL/GenBank/DDBJ databases">
        <title>Comparative genomics, transcriptomics and evolutionary studies reveal genomic signatures of adaptation to plant cell wall in hemibiotrophic fungi.</title>
        <authorList>
            <consortium name="DOE Joint Genome Institute"/>
            <person name="Baroncelli R."/>
            <person name="Diaz J.F."/>
            <person name="Benocci T."/>
            <person name="Peng M."/>
            <person name="Battaglia E."/>
            <person name="Haridas S."/>
            <person name="Andreopoulos W."/>
            <person name="Labutti K."/>
            <person name="Pangilinan J."/>
            <person name="Floch G.L."/>
            <person name="Makela M.R."/>
            <person name="Henrissat B."/>
            <person name="Grigoriev I.V."/>
            <person name="Crouch J.A."/>
            <person name="De Vries R.P."/>
            <person name="Sukno S.A."/>
            <person name="Thon M.R."/>
        </authorList>
    </citation>
    <scope>NUCLEOTIDE SEQUENCE</scope>
    <source>
        <strain evidence="2">CBS 125086</strain>
    </source>
</reference>
<organism evidence="2 3">
    <name type="scientific">Colletotrichum navitas</name>
    <dbReference type="NCBI Taxonomy" id="681940"/>
    <lineage>
        <taxon>Eukaryota</taxon>
        <taxon>Fungi</taxon>
        <taxon>Dikarya</taxon>
        <taxon>Ascomycota</taxon>
        <taxon>Pezizomycotina</taxon>
        <taxon>Sordariomycetes</taxon>
        <taxon>Hypocreomycetidae</taxon>
        <taxon>Glomerellales</taxon>
        <taxon>Glomerellaceae</taxon>
        <taxon>Colletotrichum</taxon>
        <taxon>Colletotrichum graminicola species complex</taxon>
    </lineage>
</organism>
<proteinExistence type="predicted"/>
<name>A0AAD8V4T0_9PEZI</name>
<sequence>MGNRRRASIPQTHQRHHLAKTPPPLYIIVLMLPPLTRPPRQNLHDPSFCTFRGSCSFTHPV</sequence>
<dbReference type="Proteomes" id="UP001230504">
    <property type="component" value="Unassembled WGS sequence"/>
</dbReference>
<accession>A0AAD8V4T0</accession>
<dbReference type="EMBL" id="JAHLJV010000029">
    <property type="protein sequence ID" value="KAK1590747.1"/>
    <property type="molecule type" value="Genomic_DNA"/>
</dbReference>
<dbReference type="AlphaFoldDB" id="A0AAD8V4T0"/>
<evidence type="ECO:0000313" key="2">
    <source>
        <dbReference type="EMBL" id="KAK1590747.1"/>
    </source>
</evidence>
<dbReference type="GeneID" id="85442060"/>
<protein>
    <submittedName>
        <fullName evidence="2">Uncharacterized protein</fullName>
    </submittedName>
</protein>
<keyword evidence="3" id="KW-1185">Reference proteome</keyword>
<gene>
    <name evidence="2" type="ORF">LY79DRAFT_553883</name>
</gene>
<comment type="caution">
    <text evidence="2">The sequence shown here is derived from an EMBL/GenBank/DDBJ whole genome shotgun (WGS) entry which is preliminary data.</text>
</comment>
<feature type="non-terminal residue" evidence="2">
    <location>
        <position position="61"/>
    </location>
</feature>
<feature type="region of interest" description="Disordered" evidence="1">
    <location>
        <begin position="1"/>
        <end position="20"/>
    </location>
</feature>
<evidence type="ECO:0000256" key="1">
    <source>
        <dbReference type="SAM" id="MobiDB-lite"/>
    </source>
</evidence>
<dbReference type="RefSeq" id="XP_060414221.1">
    <property type="nucleotide sequence ID" value="XM_060557820.1"/>
</dbReference>
<feature type="compositionally biased region" description="Basic residues" evidence="1">
    <location>
        <begin position="1"/>
        <end position="19"/>
    </location>
</feature>